<feature type="transmembrane region" description="Helical" evidence="5">
    <location>
        <begin position="364"/>
        <end position="387"/>
    </location>
</feature>
<dbReference type="AlphaFoldDB" id="A0A3N1M7K8"/>
<sequence>MSTSIGCEAAATAESWRETFTPALVLALAAALISFDVTALAVALPAIGAEFGFGMAGFAWVMDAYSLAFAGLLLAAGAVADRHGRRRVLLWGNLLFAAASLGCGLAWTGPALWAARAIQGVGAAMVITGALALISDRYREPRLRARAFALVGIVSGAAMALGPTAGGLVAEVAGWRWIFLVNLPFCVWLGRVVPRLLPEATELDGRPLDPLGVLLLTLALGAAIAGMLQGGGGTLPWWAWPAGAAILLAGFVLQQRGRPRPLLDPAVFARPETLGICAVLLAMSVGYWALLVYLPLFLQAAQGLTTGQAGLAMLAATLPMLALPPLGARLAPRLGWPRFFGLGLLGVAGGNLLLALGAQPWTVLAGMLLCGCGAGLVNAQISGAMIATVPSAQGGMASAIATVMRQGGFAIGIALLGATVETGQGAAGFAPGFLVAAACAGGVGLACLWAGRGA</sequence>
<keyword evidence="4 5" id="KW-0472">Membrane</keyword>
<dbReference type="InterPro" id="IPR036259">
    <property type="entry name" value="MFS_trans_sf"/>
</dbReference>
<protein>
    <submittedName>
        <fullName evidence="7">Putative MFS family arabinose efflux permease</fullName>
    </submittedName>
</protein>
<name>A0A3N1M7K8_9PROT</name>
<feature type="transmembrane region" description="Helical" evidence="5">
    <location>
        <begin position="113"/>
        <end position="135"/>
    </location>
</feature>
<dbReference type="Gene3D" id="1.20.1250.20">
    <property type="entry name" value="MFS general substrate transporter like domains"/>
    <property type="match status" value="1"/>
</dbReference>
<dbReference type="CDD" id="cd17321">
    <property type="entry name" value="MFS_MMR_MDR_like"/>
    <property type="match status" value="1"/>
</dbReference>
<dbReference type="InterPro" id="IPR011701">
    <property type="entry name" value="MFS"/>
</dbReference>
<feature type="transmembrane region" description="Helical" evidence="5">
    <location>
        <begin position="147"/>
        <end position="168"/>
    </location>
</feature>
<dbReference type="RefSeq" id="WP_123688539.1">
    <property type="nucleotide sequence ID" value="NZ_AP019700.1"/>
</dbReference>
<evidence type="ECO:0000256" key="1">
    <source>
        <dbReference type="ARBA" id="ARBA00004141"/>
    </source>
</evidence>
<dbReference type="Proteomes" id="UP000278222">
    <property type="component" value="Unassembled WGS sequence"/>
</dbReference>
<dbReference type="PANTHER" id="PTHR42718:SF49">
    <property type="entry name" value="EXPORT PROTEIN"/>
    <property type="match status" value="1"/>
</dbReference>
<keyword evidence="3 5" id="KW-1133">Transmembrane helix</keyword>
<evidence type="ECO:0000256" key="3">
    <source>
        <dbReference type="ARBA" id="ARBA00022989"/>
    </source>
</evidence>
<dbReference type="PROSITE" id="PS50850">
    <property type="entry name" value="MFS"/>
    <property type="match status" value="1"/>
</dbReference>
<dbReference type="GO" id="GO:0016020">
    <property type="term" value="C:membrane"/>
    <property type="evidence" value="ECO:0007669"/>
    <property type="project" value="UniProtKB-SubCell"/>
</dbReference>
<comment type="caution">
    <text evidence="7">The sequence shown here is derived from an EMBL/GenBank/DDBJ whole genome shotgun (WGS) entry which is preliminary data.</text>
</comment>
<feature type="transmembrane region" description="Helical" evidence="5">
    <location>
        <begin position="308"/>
        <end position="327"/>
    </location>
</feature>
<feature type="transmembrane region" description="Helical" evidence="5">
    <location>
        <begin position="235"/>
        <end position="253"/>
    </location>
</feature>
<feature type="transmembrane region" description="Helical" evidence="5">
    <location>
        <begin position="53"/>
        <end position="76"/>
    </location>
</feature>
<proteinExistence type="predicted"/>
<evidence type="ECO:0000256" key="5">
    <source>
        <dbReference type="SAM" id="Phobius"/>
    </source>
</evidence>
<feature type="transmembrane region" description="Helical" evidence="5">
    <location>
        <begin position="88"/>
        <end position="107"/>
    </location>
</feature>
<dbReference type="InterPro" id="IPR020846">
    <property type="entry name" value="MFS_dom"/>
</dbReference>
<keyword evidence="8" id="KW-1185">Reference proteome</keyword>
<dbReference type="PANTHER" id="PTHR42718">
    <property type="entry name" value="MAJOR FACILITATOR SUPERFAMILY MULTIDRUG TRANSPORTER MFSC"/>
    <property type="match status" value="1"/>
</dbReference>
<dbReference type="GO" id="GO:0022857">
    <property type="term" value="F:transmembrane transporter activity"/>
    <property type="evidence" value="ECO:0007669"/>
    <property type="project" value="InterPro"/>
</dbReference>
<keyword evidence="2 5" id="KW-0812">Transmembrane</keyword>
<dbReference type="Gene3D" id="1.20.1720.10">
    <property type="entry name" value="Multidrug resistance protein D"/>
    <property type="match status" value="1"/>
</dbReference>
<evidence type="ECO:0000256" key="4">
    <source>
        <dbReference type="ARBA" id="ARBA00023136"/>
    </source>
</evidence>
<dbReference type="EMBL" id="RJKX01000011">
    <property type="protein sequence ID" value="ROQ01812.1"/>
    <property type="molecule type" value="Genomic_DNA"/>
</dbReference>
<feature type="transmembrane region" description="Helical" evidence="5">
    <location>
        <begin position="274"/>
        <end position="296"/>
    </location>
</feature>
<dbReference type="Pfam" id="PF07690">
    <property type="entry name" value="MFS_1"/>
    <property type="match status" value="1"/>
</dbReference>
<accession>A0A3N1M7K8</accession>
<evidence type="ECO:0000313" key="7">
    <source>
        <dbReference type="EMBL" id="ROQ01812.1"/>
    </source>
</evidence>
<gene>
    <name evidence="7" type="ORF">EDC65_0999</name>
</gene>
<dbReference type="OrthoDB" id="9791756at2"/>
<feature type="transmembrane region" description="Helical" evidence="5">
    <location>
        <begin position="211"/>
        <end position="229"/>
    </location>
</feature>
<comment type="subcellular location">
    <subcellularLocation>
        <location evidence="1">Membrane</location>
        <topology evidence="1">Multi-pass membrane protein</topology>
    </subcellularLocation>
</comment>
<feature type="transmembrane region" description="Helical" evidence="5">
    <location>
        <begin position="426"/>
        <end position="451"/>
    </location>
</feature>
<reference evidence="7 8" key="1">
    <citation type="submission" date="2018-11" db="EMBL/GenBank/DDBJ databases">
        <title>Genomic Encyclopedia of Type Strains, Phase IV (KMG-IV): sequencing the most valuable type-strain genomes for metagenomic binning, comparative biology and taxonomic classification.</title>
        <authorList>
            <person name="Goeker M."/>
        </authorList>
    </citation>
    <scope>NUCLEOTIDE SEQUENCE [LARGE SCALE GENOMIC DNA]</scope>
    <source>
        <strain evidence="7 8">DSM 5900</strain>
    </source>
</reference>
<feature type="transmembrane region" description="Helical" evidence="5">
    <location>
        <begin position="174"/>
        <end position="190"/>
    </location>
</feature>
<feature type="transmembrane region" description="Helical" evidence="5">
    <location>
        <begin position="399"/>
        <end position="420"/>
    </location>
</feature>
<feature type="transmembrane region" description="Helical" evidence="5">
    <location>
        <begin position="23"/>
        <end position="47"/>
    </location>
</feature>
<organism evidence="7 8">
    <name type="scientific">Stella humosa</name>
    <dbReference type="NCBI Taxonomy" id="94"/>
    <lineage>
        <taxon>Bacteria</taxon>
        <taxon>Pseudomonadati</taxon>
        <taxon>Pseudomonadota</taxon>
        <taxon>Alphaproteobacteria</taxon>
        <taxon>Rhodospirillales</taxon>
        <taxon>Stellaceae</taxon>
        <taxon>Stella</taxon>
    </lineage>
</organism>
<feature type="domain" description="Major facilitator superfamily (MFS) profile" evidence="6">
    <location>
        <begin position="22"/>
        <end position="454"/>
    </location>
</feature>
<evidence type="ECO:0000256" key="2">
    <source>
        <dbReference type="ARBA" id="ARBA00022692"/>
    </source>
</evidence>
<evidence type="ECO:0000259" key="6">
    <source>
        <dbReference type="PROSITE" id="PS50850"/>
    </source>
</evidence>
<feature type="transmembrane region" description="Helical" evidence="5">
    <location>
        <begin position="339"/>
        <end position="358"/>
    </location>
</feature>
<evidence type="ECO:0000313" key="8">
    <source>
        <dbReference type="Proteomes" id="UP000278222"/>
    </source>
</evidence>
<dbReference type="SUPFAM" id="SSF103473">
    <property type="entry name" value="MFS general substrate transporter"/>
    <property type="match status" value="1"/>
</dbReference>